<dbReference type="EMBL" id="JBFOLK010000011">
    <property type="protein sequence ID" value="KAL2474702.1"/>
    <property type="molecule type" value="Genomic_DNA"/>
</dbReference>
<dbReference type="Gene3D" id="3.40.395.10">
    <property type="entry name" value="Adenoviral Proteinase, Chain A"/>
    <property type="match status" value="1"/>
</dbReference>
<evidence type="ECO:0000313" key="5">
    <source>
        <dbReference type="EMBL" id="KAL2474702.1"/>
    </source>
</evidence>
<dbReference type="GO" id="GO:0006508">
    <property type="term" value="P:proteolysis"/>
    <property type="evidence" value="ECO:0007669"/>
    <property type="project" value="UniProtKB-KW"/>
</dbReference>
<dbReference type="Pfam" id="PF02902">
    <property type="entry name" value="Peptidase_C48"/>
    <property type="match status" value="1"/>
</dbReference>
<dbReference type="AlphaFoldDB" id="A0ABD1QEQ9"/>
<dbReference type="GO" id="GO:0008233">
    <property type="term" value="F:peptidase activity"/>
    <property type="evidence" value="ECO:0007669"/>
    <property type="project" value="UniProtKB-KW"/>
</dbReference>
<comment type="caution">
    <text evidence="5">The sequence shown here is derived from an EMBL/GenBank/DDBJ whole genome shotgun (WGS) entry which is preliminary data.</text>
</comment>
<reference evidence="6" key="1">
    <citation type="submission" date="2024-07" db="EMBL/GenBank/DDBJ databases">
        <title>Two chromosome-level genome assemblies of Korean endemic species Abeliophyllum distichum and Forsythia ovata (Oleaceae).</title>
        <authorList>
            <person name="Jang H."/>
        </authorList>
    </citation>
    <scope>NUCLEOTIDE SEQUENCE [LARGE SCALE GENOMIC DNA]</scope>
</reference>
<keyword evidence="2" id="KW-0645">Protease</keyword>
<evidence type="ECO:0000256" key="2">
    <source>
        <dbReference type="ARBA" id="ARBA00022670"/>
    </source>
</evidence>
<accession>A0ABD1QEQ9</accession>
<evidence type="ECO:0000313" key="6">
    <source>
        <dbReference type="Proteomes" id="UP001604336"/>
    </source>
</evidence>
<dbReference type="InterPro" id="IPR003653">
    <property type="entry name" value="Peptidase_C48_C"/>
</dbReference>
<gene>
    <name evidence="5" type="ORF">Adt_35438</name>
</gene>
<dbReference type="InterPro" id="IPR038765">
    <property type="entry name" value="Papain-like_cys_pep_sf"/>
</dbReference>
<proteinExistence type="inferred from homology"/>
<protein>
    <submittedName>
        <fullName evidence="5">Sentrin-specific protease 6-like</fullName>
    </submittedName>
</protein>
<evidence type="ECO:0000256" key="3">
    <source>
        <dbReference type="ARBA" id="ARBA00022801"/>
    </source>
</evidence>
<comment type="similarity">
    <text evidence="1">Belongs to the peptidase C48 family.</text>
</comment>
<evidence type="ECO:0000259" key="4">
    <source>
        <dbReference type="Pfam" id="PF02902"/>
    </source>
</evidence>
<feature type="domain" description="Ubiquitin-like protease family profile" evidence="4">
    <location>
        <begin position="24"/>
        <end position="99"/>
    </location>
</feature>
<organism evidence="5 6">
    <name type="scientific">Abeliophyllum distichum</name>
    <dbReference type="NCBI Taxonomy" id="126358"/>
    <lineage>
        <taxon>Eukaryota</taxon>
        <taxon>Viridiplantae</taxon>
        <taxon>Streptophyta</taxon>
        <taxon>Embryophyta</taxon>
        <taxon>Tracheophyta</taxon>
        <taxon>Spermatophyta</taxon>
        <taxon>Magnoliopsida</taxon>
        <taxon>eudicotyledons</taxon>
        <taxon>Gunneridae</taxon>
        <taxon>Pentapetalae</taxon>
        <taxon>asterids</taxon>
        <taxon>lamiids</taxon>
        <taxon>Lamiales</taxon>
        <taxon>Oleaceae</taxon>
        <taxon>Forsythieae</taxon>
        <taxon>Abeliophyllum</taxon>
    </lineage>
</organism>
<evidence type="ECO:0000256" key="1">
    <source>
        <dbReference type="ARBA" id="ARBA00005234"/>
    </source>
</evidence>
<dbReference type="Proteomes" id="UP001604336">
    <property type="component" value="Unassembled WGS sequence"/>
</dbReference>
<sequence length="101" mass="11445">MGKKGTLDISTLRYFELALGRIQSLFKTIRDVAVLEVVEPLRTIIPHLVILSKVLKFEVPETPLSCRLCKEIIHQTNGGDCGILMIKFAEYIFKGKIKEMP</sequence>
<keyword evidence="3" id="KW-0378">Hydrolase</keyword>
<name>A0ABD1QEQ9_9LAMI</name>
<dbReference type="SUPFAM" id="SSF54001">
    <property type="entry name" value="Cysteine proteinases"/>
    <property type="match status" value="1"/>
</dbReference>
<keyword evidence="6" id="KW-1185">Reference proteome</keyword>